<dbReference type="PROSITE" id="PS50110">
    <property type="entry name" value="RESPONSE_REGULATORY"/>
    <property type="match status" value="1"/>
</dbReference>
<dbReference type="PRINTS" id="PR00038">
    <property type="entry name" value="HTHLUXR"/>
</dbReference>
<dbReference type="Gene3D" id="3.40.50.2300">
    <property type="match status" value="1"/>
</dbReference>
<reference evidence="7 8" key="1">
    <citation type="journal article" date="2015" name="Stand. Genomic Sci.">
        <title>Genomic Encyclopedia of Bacterial and Archaeal Type Strains, Phase III: the genomes of soil and plant-associated and newly described type strains.</title>
        <authorList>
            <person name="Whitman W.B."/>
            <person name="Woyke T."/>
            <person name="Klenk H.P."/>
            <person name="Zhou Y."/>
            <person name="Lilburn T.G."/>
            <person name="Beck B.J."/>
            <person name="De Vos P."/>
            <person name="Vandamme P."/>
            <person name="Eisen J.A."/>
            <person name="Garrity G."/>
            <person name="Hugenholtz P."/>
            <person name="Kyrpides N.C."/>
        </authorList>
    </citation>
    <scope>NUCLEOTIDE SEQUENCE [LARGE SCALE GENOMIC DNA]</scope>
    <source>
        <strain evidence="7 8">CGMCC 1.10821</strain>
    </source>
</reference>
<keyword evidence="4" id="KW-0597">Phosphoprotein</keyword>
<dbReference type="SMART" id="SM00448">
    <property type="entry name" value="REC"/>
    <property type="match status" value="1"/>
</dbReference>
<keyword evidence="8" id="KW-1185">Reference proteome</keyword>
<evidence type="ECO:0000256" key="4">
    <source>
        <dbReference type="PROSITE-ProRule" id="PRU00169"/>
    </source>
</evidence>
<dbReference type="SMART" id="SM00421">
    <property type="entry name" value="HTH_LUXR"/>
    <property type="match status" value="1"/>
</dbReference>
<name>A0A562L2F3_9GAMM</name>
<protein>
    <submittedName>
        <fullName evidence="7">LuxR family two component transcriptional regulator</fullName>
    </submittedName>
</protein>
<evidence type="ECO:0000256" key="1">
    <source>
        <dbReference type="ARBA" id="ARBA00023015"/>
    </source>
</evidence>
<evidence type="ECO:0000313" key="8">
    <source>
        <dbReference type="Proteomes" id="UP000315167"/>
    </source>
</evidence>
<dbReference type="PROSITE" id="PS50043">
    <property type="entry name" value="HTH_LUXR_2"/>
    <property type="match status" value="1"/>
</dbReference>
<dbReference type="Pfam" id="PF00072">
    <property type="entry name" value="Response_reg"/>
    <property type="match status" value="1"/>
</dbReference>
<dbReference type="Proteomes" id="UP000315167">
    <property type="component" value="Unassembled WGS sequence"/>
</dbReference>
<dbReference type="Gene3D" id="1.10.10.10">
    <property type="entry name" value="Winged helix-like DNA-binding domain superfamily/Winged helix DNA-binding domain"/>
    <property type="match status" value="1"/>
</dbReference>
<evidence type="ECO:0000259" key="6">
    <source>
        <dbReference type="PROSITE" id="PS50110"/>
    </source>
</evidence>
<dbReference type="CDD" id="cd00156">
    <property type="entry name" value="REC"/>
    <property type="match status" value="1"/>
</dbReference>
<dbReference type="InterPro" id="IPR016032">
    <property type="entry name" value="Sig_transdc_resp-reg_C-effctor"/>
</dbReference>
<dbReference type="InterPro" id="IPR000792">
    <property type="entry name" value="Tscrpt_reg_LuxR_C"/>
</dbReference>
<dbReference type="Pfam" id="PF00196">
    <property type="entry name" value="GerE"/>
    <property type="match status" value="1"/>
</dbReference>
<dbReference type="SUPFAM" id="SSF52172">
    <property type="entry name" value="CheY-like"/>
    <property type="match status" value="1"/>
</dbReference>
<feature type="modified residue" description="4-aspartylphosphate" evidence="4">
    <location>
        <position position="62"/>
    </location>
</feature>
<dbReference type="InterPro" id="IPR011006">
    <property type="entry name" value="CheY-like_superfamily"/>
</dbReference>
<keyword evidence="1" id="KW-0805">Transcription regulation</keyword>
<dbReference type="InterPro" id="IPR001789">
    <property type="entry name" value="Sig_transdc_resp-reg_receiver"/>
</dbReference>
<proteinExistence type="predicted"/>
<evidence type="ECO:0000259" key="5">
    <source>
        <dbReference type="PROSITE" id="PS50043"/>
    </source>
</evidence>
<dbReference type="InterPro" id="IPR039420">
    <property type="entry name" value="WalR-like"/>
</dbReference>
<dbReference type="OrthoDB" id="9796655at2"/>
<sequence>MEPQPISLASILIVEDDRVSRQRLVRLLADFVDADARIQDAADLATARTLLQTMPFTLALVDVQLPDGNGIDLIAWMQQHAPQTVSVIVSAWAEEETILAAVKAGAIGYLLKDRDDDELRVSLKSLQRGGAPIDPTIARRILALLPQAALAETPAAPASTQLSEREREILKLVAQGFSNREIAELVSLSKLTIECHTRNIYRKLAVGSRTAAVFEARSMGLLS</sequence>
<dbReference type="GO" id="GO:0006355">
    <property type="term" value="P:regulation of DNA-templated transcription"/>
    <property type="evidence" value="ECO:0007669"/>
    <property type="project" value="InterPro"/>
</dbReference>
<dbReference type="AlphaFoldDB" id="A0A562L2F3"/>
<dbReference type="SUPFAM" id="SSF46894">
    <property type="entry name" value="C-terminal effector domain of the bipartite response regulators"/>
    <property type="match status" value="1"/>
</dbReference>
<evidence type="ECO:0000256" key="2">
    <source>
        <dbReference type="ARBA" id="ARBA00023125"/>
    </source>
</evidence>
<dbReference type="EMBL" id="VLKN01000005">
    <property type="protein sequence ID" value="TWI01644.1"/>
    <property type="molecule type" value="Genomic_DNA"/>
</dbReference>
<dbReference type="CDD" id="cd06170">
    <property type="entry name" value="LuxR_C_like"/>
    <property type="match status" value="1"/>
</dbReference>
<keyword evidence="2" id="KW-0238">DNA-binding</keyword>
<organism evidence="7 8">
    <name type="scientific">Luteimonas cucumeris</name>
    <dbReference type="NCBI Taxonomy" id="985012"/>
    <lineage>
        <taxon>Bacteria</taxon>
        <taxon>Pseudomonadati</taxon>
        <taxon>Pseudomonadota</taxon>
        <taxon>Gammaproteobacteria</taxon>
        <taxon>Lysobacterales</taxon>
        <taxon>Lysobacteraceae</taxon>
        <taxon>Luteimonas</taxon>
    </lineage>
</organism>
<dbReference type="GO" id="GO:0003677">
    <property type="term" value="F:DNA binding"/>
    <property type="evidence" value="ECO:0007669"/>
    <property type="project" value="UniProtKB-KW"/>
</dbReference>
<dbReference type="PROSITE" id="PS00622">
    <property type="entry name" value="HTH_LUXR_1"/>
    <property type="match status" value="1"/>
</dbReference>
<keyword evidence="3" id="KW-0804">Transcription</keyword>
<comment type="caution">
    <text evidence="7">The sequence shown here is derived from an EMBL/GenBank/DDBJ whole genome shotgun (WGS) entry which is preliminary data.</text>
</comment>
<gene>
    <name evidence="7" type="ORF">IP90_02203</name>
</gene>
<evidence type="ECO:0000313" key="7">
    <source>
        <dbReference type="EMBL" id="TWI01644.1"/>
    </source>
</evidence>
<dbReference type="GO" id="GO:0000160">
    <property type="term" value="P:phosphorelay signal transduction system"/>
    <property type="evidence" value="ECO:0007669"/>
    <property type="project" value="InterPro"/>
</dbReference>
<dbReference type="InterPro" id="IPR036388">
    <property type="entry name" value="WH-like_DNA-bd_sf"/>
</dbReference>
<feature type="domain" description="Response regulatory" evidence="6">
    <location>
        <begin position="10"/>
        <end position="127"/>
    </location>
</feature>
<dbReference type="RefSeq" id="WP_144899702.1">
    <property type="nucleotide sequence ID" value="NZ_VLKN01000005.1"/>
</dbReference>
<dbReference type="PANTHER" id="PTHR43214:SF41">
    <property type="entry name" value="NITRATE_NITRITE RESPONSE REGULATOR PROTEIN NARP"/>
    <property type="match status" value="1"/>
</dbReference>
<accession>A0A562L2F3</accession>
<evidence type="ECO:0000256" key="3">
    <source>
        <dbReference type="ARBA" id="ARBA00023163"/>
    </source>
</evidence>
<dbReference type="PANTHER" id="PTHR43214">
    <property type="entry name" value="TWO-COMPONENT RESPONSE REGULATOR"/>
    <property type="match status" value="1"/>
</dbReference>
<feature type="domain" description="HTH luxR-type" evidence="5">
    <location>
        <begin position="155"/>
        <end position="220"/>
    </location>
</feature>